<evidence type="ECO:0000313" key="2">
    <source>
        <dbReference type="EMBL" id="KXS19594.1"/>
    </source>
</evidence>
<feature type="region of interest" description="Disordered" evidence="1">
    <location>
        <begin position="1"/>
        <end position="214"/>
    </location>
</feature>
<dbReference type="InterPro" id="IPR018800">
    <property type="entry name" value="PRCC"/>
</dbReference>
<dbReference type="OMA" id="TRMQGKR"/>
<proteinExistence type="predicted"/>
<feature type="compositionally biased region" description="Low complexity" evidence="1">
    <location>
        <begin position="202"/>
        <end position="214"/>
    </location>
</feature>
<evidence type="ECO:0000256" key="1">
    <source>
        <dbReference type="SAM" id="MobiDB-lite"/>
    </source>
</evidence>
<dbReference type="STRING" id="1344416.A0A139ASG4"/>
<reference evidence="2 3" key="1">
    <citation type="journal article" date="2015" name="Genome Biol. Evol.">
        <title>Phylogenomic analyses indicate that early fungi evolved digesting cell walls of algal ancestors of land plants.</title>
        <authorList>
            <person name="Chang Y."/>
            <person name="Wang S."/>
            <person name="Sekimoto S."/>
            <person name="Aerts A.L."/>
            <person name="Choi C."/>
            <person name="Clum A."/>
            <person name="LaButti K.M."/>
            <person name="Lindquist E.A."/>
            <person name="Yee Ngan C."/>
            <person name="Ohm R.A."/>
            <person name="Salamov A.A."/>
            <person name="Grigoriev I.V."/>
            <person name="Spatafora J.W."/>
            <person name="Berbee M.L."/>
        </authorList>
    </citation>
    <scope>NUCLEOTIDE SEQUENCE [LARGE SCALE GENOMIC DNA]</scope>
    <source>
        <strain evidence="2 3">JEL478</strain>
    </source>
</reference>
<feature type="compositionally biased region" description="Low complexity" evidence="1">
    <location>
        <begin position="104"/>
        <end position="119"/>
    </location>
</feature>
<name>A0A139ASG4_GONPJ</name>
<organism evidence="2 3">
    <name type="scientific">Gonapodya prolifera (strain JEL478)</name>
    <name type="common">Monoblepharis prolifera</name>
    <dbReference type="NCBI Taxonomy" id="1344416"/>
    <lineage>
        <taxon>Eukaryota</taxon>
        <taxon>Fungi</taxon>
        <taxon>Fungi incertae sedis</taxon>
        <taxon>Chytridiomycota</taxon>
        <taxon>Chytridiomycota incertae sedis</taxon>
        <taxon>Monoblepharidomycetes</taxon>
        <taxon>Monoblepharidales</taxon>
        <taxon>Gonapodyaceae</taxon>
        <taxon>Gonapodya</taxon>
    </lineage>
</organism>
<sequence>MSLPLANYGSDASDNDSDADALPAPAAPPASRKRPPLSLDEGIARLTKRRTPFAAAHDAGDDDDDTSRNARNALAANPGAGSVSGRSSGLFAFLPPPVNKSKPSDSSQPSSSVSSRLSFLPPPRSSTANPQPAPTSHASPDPPPAQSNPSQPALMAPPRLARQPKGAASAGATKASGAKAKAEDETASDMFFSFATPDPPATDVYSDDTSSHYTSTSLFSHRTSTRPDVSFDAPAAPATSLSSEYTAVESYEDFYAANQVEDVDALPDGVDREQLTRMQGKRNAAIERGNITFAEVRQTDQARRDEFELQKARELSEQENKTDLSKFQHLAPSNLQKKKHNIRALAYDAKVRSDELAAKAAHRRSTMKMGKAKYGF</sequence>
<dbReference type="EMBL" id="KQ965738">
    <property type="protein sequence ID" value="KXS19594.1"/>
    <property type="molecule type" value="Genomic_DNA"/>
</dbReference>
<feature type="compositionally biased region" description="Polar residues" evidence="1">
    <location>
        <begin position="127"/>
        <end position="137"/>
    </location>
</feature>
<evidence type="ECO:0008006" key="4">
    <source>
        <dbReference type="Google" id="ProtNLM"/>
    </source>
</evidence>
<dbReference type="PANTHER" id="PTHR13621">
    <property type="entry name" value="PROLINE-RICH PROTEIN PRCC"/>
    <property type="match status" value="1"/>
</dbReference>
<dbReference type="Proteomes" id="UP000070544">
    <property type="component" value="Unassembled WGS sequence"/>
</dbReference>
<keyword evidence="3" id="KW-1185">Reference proteome</keyword>
<evidence type="ECO:0000313" key="3">
    <source>
        <dbReference type="Proteomes" id="UP000070544"/>
    </source>
</evidence>
<gene>
    <name evidence="2" type="ORF">M427DRAFT_152560</name>
</gene>
<dbReference type="PANTHER" id="PTHR13621:SF2">
    <property type="entry name" value="PROLINE-RICH PROTEIN PRCC"/>
    <property type="match status" value="1"/>
</dbReference>
<feature type="compositionally biased region" description="Low complexity" evidence="1">
    <location>
        <begin position="165"/>
        <end position="179"/>
    </location>
</feature>
<protein>
    <recommendedName>
        <fullName evidence="4">Proline-rich protein PRCC</fullName>
    </recommendedName>
</protein>
<dbReference type="AlphaFoldDB" id="A0A139ASG4"/>
<dbReference type="Pfam" id="PF10253">
    <property type="entry name" value="PRCC"/>
    <property type="match status" value="1"/>
</dbReference>
<accession>A0A139ASG4</accession>
<dbReference type="OrthoDB" id="206969at2759"/>
<dbReference type="GO" id="GO:0005634">
    <property type="term" value="C:nucleus"/>
    <property type="evidence" value="ECO:0007669"/>
    <property type="project" value="TreeGrafter"/>
</dbReference>